<name>A0A382W793_9ZZZZ</name>
<organism evidence="1">
    <name type="scientific">marine metagenome</name>
    <dbReference type="NCBI Taxonomy" id="408172"/>
    <lineage>
        <taxon>unclassified sequences</taxon>
        <taxon>metagenomes</taxon>
        <taxon>ecological metagenomes</taxon>
    </lineage>
</organism>
<evidence type="ECO:0008006" key="2">
    <source>
        <dbReference type="Google" id="ProtNLM"/>
    </source>
</evidence>
<sequence length="63" mass="7495">MKSLTNEDISIFKKNGYLVKRKVFNDNEVTEIAKWIDEYQNNNQSDWEGKENAYYETSVIDNN</sequence>
<proteinExistence type="predicted"/>
<dbReference type="Gene3D" id="2.60.120.620">
    <property type="entry name" value="q2cbj1_9rhob like domain"/>
    <property type="match status" value="1"/>
</dbReference>
<dbReference type="SUPFAM" id="SSF51197">
    <property type="entry name" value="Clavaminate synthase-like"/>
    <property type="match status" value="1"/>
</dbReference>
<gene>
    <name evidence="1" type="ORF">METZ01_LOCUS406852</name>
</gene>
<accession>A0A382W793</accession>
<dbReference type="EMBL" id="UINC01157160">
    <property type="protein sequence ID" value="SVD53998.1"/>
    <property type="molecule type" value="Genomic_DNA"/>
</dbReference>
<evidence type="ECO:0000313" key="1">
    <source>
        <dbReference type="EMBL" id="SVD53998.1"/>
    </source>
</evidence>
<reference evidence="1" key="1">
    <citation type="submission" date="2018-05" db="EMBL/GenBank/DDBJ databases">
        <authorList>
            <person name="Lanie J.A."/>
            <person name="Ng W.-L."/>
            <person name="Kazmierczak K.M."/>
            <person name="Andrzejewski T.M."/>
            <person name="Davidsen T.M."/>
            <person name="Wayne K.J."/>
            <person name="Tettelin H."/>
            <person name="Glass J.I."/>
            <person name="Rusch D."/>
            <person name="Podicherti R."/>
            <person name="Tsui H.-C.T."/>
            <person name="Winkler M.E."/>
        </authorList>
    </citation>
    <scope>NUCLEOTIDE SEQUENCE</scope>
</reference>
<dbReference type="AlphaFoldDB" id="A0A382W793"/>
<protein>
    <recommendedName>
        <fullName evidence="2">Phytanoyl-CoA dioxygenase</fullName>
    </recommendedName>
</protein>
<feature type="non-terminal residue" evidence="1">
    <location>
        <position position="63"/>
    </location>
</feature>